<evidence type="ECO:0000256" key="2">
    <source>
        <dbReference type="ARBA" id="ARBA00022729"/>
    </source>
</evidence>
<keyword evidence="10" id="KW-1185">Reference proteome</keyword>
<evidence type="ECO:0000313" key="9">
    <source>
        <dbReference type="EMBL" id="MDP9833505.1"/>
    </source>
</evidence>
<dbReference type="InterPro" id="IPR036249">
    <property type="entry name" value="Thioredoxin-like_sf"/>
</dbReference>
<dbReference type="Gene3D" id="3.40.30.10">
    <property type="entry name" value="Glutaredoxin"/>
    <property type="match status" value="1"/>
</dbReference>
<feature type="region of interest" description="Disordered" evidence="6">
    <location>
        <begin position="32"/>
        <end position="73"/>
    </location>
</feature>
<dbReference type="InterPro" id="IPR012336">
    <property type="entry name" value="Thioredoxin-like_fold"/>
</dbReference>
<comment type="similarity">
    <text evidence="1">Belongs to the thioredoxin family. DsbA subfamily.</text>
</comment>
<keyword evidence="8" id="KW-0413">Isomerase</keyword>
<evidence type="ECO:0000256" key="4">
    <source>
        <dbReference type="ARBA" id="ARBA00023157"/>
    </source>
</evidence>
<evidence type="ECO:0000256" key="6">
    <source>
        <dbReference type="SAM" id="MobiDB-lite"/>
    </source>
</evidence>
<feature type="domain" description="Thioredoxin-like fold" evidence="7">
    <location>
        <begin position="89"/>
        <end position="253"/>
    </location>
</feature>
<gene>
    <name evidence="8" type="ORF">J2S45_000016</name>
    <name evidence="9" type="ORF">J2S45_002184</name>
</gene>
<keyword evidence="4" id="KW-1015">Disulfide bond</keyword>
<keyword evidence="2" id="KW-0732">Signal</keyword>
<feature type="compositionally biased region" description="Polar residues" evidence="6">
    <location>
        <begin position="60"/>
        <end position="73"/>
    </location>
</feature>
<evidence type="ECO:0000313" key="10">
    <source>
        <dbReference type="Proteomes" id="UP001230145"/>
    </source>
</evidence>
<evidence type="ECO:0000259" key="7">
    <source>
        <dbReference type="Pfam" id="PF13462"/>
    </source>
</evidence>
<dbReference type="Proteomes" id="UP001230145">
    <property type="component" value="Unassembled WGS sequence"/>
</dbReference>
<dbReference type="GO" id="GO:0016301">
    <property type="term" value="F:kinase activity"/>
    <property type="evidence" value="ECO:0007669"/>
    <property type="project" value="UniProtKB-KW"/>
</dbReference>
<evidence type="ECO:0000313" key="8">
    <source>
        <dbReference type="EMBL" id="MDP9831337.1"/>
    </source>
</evidence>
<sequence length="262" mass="27468">MNKNARNLVIAAVVAATLVLAVVVALLLNRTSDSTPSASDSATNSATATPSPEAGGDPTASGTPNPEPSAPSQQLKELVQGLWRLDPDDPMAVGDVDADVVVQIYYDFRCGYCAQAATQTEPQMQHYVDDGTVRIEYHNLAILGDESVLLAQGSVAAANQGKFLEYHSYIYDHQVAGNPVEATEDALVAVAKEIGVADLDQFRTDMTSEAAVAAVADGRTTAQNLGITGTPAFIVGYSYLPGFVPIETMDQVIAAELARPAA</sequence>
<dbReference type="RefSeq" id="WP_307634119.1">
    <property type="nucleotide sequence ID" value="NZ_JAUSQL010000001.1"/>
</dbReference>
<dbReference type="PANTHER" id="PTHR13887">
    <property type="entry name" value="GLUTATHIONE S-TRANSFERASE KAPPA"/>
    <property type="match status" value="1"/>
</dbReference>
<evidence type="ECO:0000256" key="1">
    <source>
        <dbReference type="ARBA" id="ARBA00005791"/>
    </source>
</evidence>
<accession>A0ABT9PF59</accession>
<dbReference type="GO" id="GO:0016853">
    <property type="term" value="F:isomerase activity"/>
    <property type="evidence" value="ECO:0007669"/>
    <property type="project" value="UniProtKB-KW"/>
</dbReference>
<keyword evidence="5" id="KW-0676">Redox-active center</keyword>
<keyword evidence="8" id="KW-0808">Transferase</keyword>
<evidence type="ECO:0000256" key="3">
    <source>
        <dbReference type="ARBA" id="ARBA00023002"/>
    </source>
</evidence>
<dbReference type="EMBL" id="JAUSQL010000001">
    <property type="protein sequence ID" value="MDP9833505.1"/>
    <property type="molecule type" value="Genomic_DNA"/>
</dbReference>
<keyword evidence="8" id="KW-0418">Kinase</keyword>
<reference evidence="8 10" key="1">
    <citation type="submission" date="2023-07" db="EMBL/GenBank/DDBJ databases">
        <title>Sequencing the genomes of 1000 actinobacteria strains.</title>
        <authorList>
            <person name="Klenk H.-P."/>
        </authorList>
    </citation>
    <scope>NUCLEOTIDE SEQUENCE [LARGE SCALE GENOMIC DNA]</scope>
    <source>
        <strain evidence="8 10">DSM 19515</strain>
    </source>
</reference>
<feature type="compositionally biased region" description="Low complexity" evidence="6">
    <location>
        <begin position="32"/>
        <end position="54"/>
    </location>
</feature>
<dbReference type="SUPFAM" id="SSF52833">
    <property type="entry name" value="Thioredoxin-like"/>
    <property type="match status" value="1"/>
</dbReference>
<dbReference type="Pfam" id="PF13462">
    <property type="entry name" value="Thioredoxin_4"/>
    <property type="match status" value="1"/>
</dbReference>
<protein>
    <submittedName>
        <fullName evidence="8">Protein-disulfide isomerase</fullName>
    </submittedName>
</protein>
<name>A0ABT9PF59_9ACTO</name>
<comment type="caution">
    <text evidence="8">The sequence shown here is derived from an EMBL/GenBank/DDBJ whole genome shotgun (WGS) entry which is preliminary data.</text>
</comment>
<evidence type="ECO:0000256" key="5">
    <source>
        <dbReference type="ARBA" id="ARBA00023284"/>
    </source>
</evidence>
<dbReference type="PANTHER" id="PTHR13887:SF14">
    <property type="entry name" value="DISULFIDE BOND FORMATION PROTEIN D"/>
    <property type="match status" value="1"/>
</dbReference>
<proteinExistence type="inferred from homology"/>
<dbReference type="EMBL" id="JAUSQL010000001">
    <property type="protein sequence ID" value="MDP9831337.1"/>
    <property type="molecule type" value="Genomic_DNA"/>
</dbReference>
<organism evidence="8 10">
    <name type="scientific">Trueperella abortisuis</name>
    <dbReference type="NCBI Taxonomy" id="445930"/>
    <lineage>
        <taxon>Bacteria</taxon>
        <taxon>Bacillati</taxon>
        <taxon>Actinomycetota</taxon>
        <taxon>Actinomycetes</taxon>
        <taxon>Actinomycetales</taxon>
        <taxon>Actinomycetaceae</taxon>
        <taxon>Trueperella</taxon>
    </lineage>
</organism>
<keyword evidence="3" id="KW-0560">Oxidoreductase</keyword>